<sequence length="370" mass="44058">MRIGIIDADLLGRKKHRFPNLACEKISGYYKDHGHSVELVLDYNDMNKYDKVFISKVFTDTQIAPHIIQADNVEIGGTGFYFDKAPALPECIEHNMPDYHLYDEFIKKSIKVTKKPSQQQFRFYTDYSIGFLTRGCFRKCGFCVNQKYNHVFMHSQLDEFLDHDRKKLCLLDDNFFGHPQWKMLLQKVIDTNKPFVFKQGLDERLLTEEKCEMLFSAKYDGDVIFAFDNITDYDLIHKKLKIIRKYKGKKNVKFYVLVGFESTDAQDILNAFKRIALLFRYGCLPYIMRFQNKNDMPWKMSEFRSLYITLARWCNQPSIVKKMSFRDFCELNQEVHKNKDTLCSSMDAMRKFEKRYPDIAKYFDIRFENR</sequence>
<evidence type="ECO:0000313" key="1">
    <source>
        <dbReference type="EMBL" id="AVO28066.1"/>
    </source>
</evidence>
<accession>A0A2S0M9E9</accession>
<gene>
    <name evidence="1" type="ORF">C6Y28_10750</name>
</gene>
<reference evidence="1 2" key="1">
    <citation type="journal article" date="2018" name="Genome Announc.">
        <title>Complete genomes of two Megasphaera elsdenii strains, NCIMB 702410 and ATCC 25940.</title>
        <authorList>
            <person name="Hatmaker E.A."/>
            <person name="O'Dell K."/>
            <person name="Riley L.A."/>
            <person name="Klingeman D.M."/>
            <person name="Guss A.M."/>
        </authorList>
    </citation>
    <scope>NUCLEOTIDE SEQUENCE [LARGE SCALE GENOMIC DNA]</scope>
    <source>
        <strain evidence="1 2">NCIMB702410</strain>
    </source>
</reference>
<dbReference type="SUPFAM" id="SSF102114">
    <property type="entry name" value="Radical SAM enzymes"/>
    <property type="match status" value="1"/>
</dbReference>
<dbReference type="Proteomes" id="UP000238358">
    <property type="component" value="Chromosome"/>
</dbReference>
<name>A0A2S0M9E9_MEGEL</name>
<protein>
    <recommendedName>
        <fullName evidence="3">Radical SAM protein</fullName>
    </recommendedName>
</protein>
<dbReference type="RefSeq" id="WP_027894600.1">
    <property type="nucleotide sequence ID" value="NZ_CP027569.1"/>
</dbReference>
<evidence type="ECO:0008006" key="3">
    <source>
        <dbReference type="Google" id="ProtNLM"/>
    </source>
</evidence>
<evidence type="ECO:0000313" key="2">
    <source>
        <dbReference type="Proteomes" id="UP000238358"/>
    </source>
</evidence>
<dbReference type="AlphaFoldDB" id="A0A2S0M9E9"/>
<dbReference type="InterPro" id="IPR058240">
    <property type="entry name" value="rSAM_sf"/>
</dbReference>
<dbReference type="EMBL" id="CP027569">
    <property type="protein sequence ID" value="AVO28066.1"/>
    <property type="molecule type" value="Genomic_DNA"/>
</dbReference>
<organism evidence="1 2">
    <name type="scientific">Megasphaera elsdenii</name>
    <dbReference type="NCBI Taxonomy" id="907"/>
    <lineage>
        <taxon>Bacteria</taxon>
        <taxon>Bacillati</taxon>
        <taxon>Bacillota</taxon>
        <taxon>Negativicutes</taxon>
        <taxon>Veillonellales</taxon>
        <taxon>Veillonellaceae</taxon>
        <taxon>Megasphaera</taxon>
    </lineage>
</organism>
<proteinExistence type="predicted"/>
<dbReference type="OrthoDB" id="9801659at2"/>